<dbReference type="PANTHER" id="PTHR11814">
    <property type="entry name" value="SULFATE TRANSPORTER"/>
    <property type="match status" value="1"/>
</dbReference>
<dbReference type="InterPro" id="IPR002645">
    <property type="entry name" value="STAS_dom"/>
</dbReference>
<dbReference type="InterPro" id="IPR011547">
    <property type="entry name" value="SLC26A/SulP_dom"/>
</dbReference>
<dbReference type="NCBIfam" id="TIGR00815">
    <property type="entry name" value="sulP"/>
    <property type="match status" value="1"/>
</dbReference>
<dbReference type="Proteomes" id="UP000614601">
    <property type="component" value="Unassembled WGS sequence"/>
</dbReference>
<evidence type="ECO:0000256" key="5">
    <source>
        <dbReference type="SAM" id="Phobius"/>
    </source>
</evidence>
<dbReference type="OrthoDB" id="288203at2759"/>
<dbReference type="CDD" id="cd07042">
    <property type="entry name" value="STAS_SulP_like_sulfate_transporter"/>
    <property type="match status" value="1"/>
</dbReference>
<keyword evidence="4 5" id="KW-0472">Membrane</keyword>
<feature type="transmembrane region" description="Helical" evidence="5">
    <location>
        <begin position="414"/>
        <end position="431"/>
    </location>
</feature>
<dbReference type="AlphaFoldDB" id="A0A811L4F1"/>
<proteinExistence type="predicted"/>
<evidence type="ECO:0000313" key="7">
    <source>
        <dbReference type="EMBL" id="CAD5222588.1"/>
    </source>
</evidence>
<keyword evidence="8" id="KW-1185">Reference proteome</keyword>
<dbReference type="GO" id="GO:0055085">
    <property type="term" value="P:transmembrane transport"/>
    <property type="evidence" value="ECO:0007669"/>
    <property type="project" value="InterPro"/>
</dbReference>
<dbReference type="PROSITE" id="PS50801">
    <property type="entry name" value="STAS"/>
    <property type="match status" value="1"/>
</dbReference>
<evidence type="ECO:0000256" key="2">
    <source>
        <dbReference type="ARBA" id="ARBA00022692"/>
    </source>
</evidence>
<feature type="transmembrane region" description="Helical" evidence="5">
    <location>
        <begin position="265"/>
        <end position="286"/>
    </location>
</feature>
<evidence type="ECO:0000256" key="3">
    <source>
        <dbReference type="ARBA" id="ARBA00022989"/>
    </source>
</evidence>
<feature type="transmembrane region" description="Helical" evidence="5">
    <location>
        <begin position="58"/>
        <end position="79"/>
    </location>
</feature>
<dbReference type="GO" id="GO:0016020">
    <property type="term" value="C:membrane"/>
    <property type="evidence" value="ECO:0007669"/>
    <property type="project" value="UniProtKB-SubCell"/>
</dbReference>
<protein>
    <recommendedName>
        <fullName evidence="6">STAS domain-containing protein</fullName>
    </recommendedName>
</protein>
<feature type="domain" description="STAS" evidence="6">
    <location>
        <begin position="507"/>
        <end position="643"/>
    </location>
</feature>
<accession>A0A811L4F1</accession>
<organism evidence="7 8">
    <name type="scientific">Bursaphelenchus okinawaensis</name>
    <dbReference type="NCBI Taxonomy" id="465554"/>
    <lineage>
        <taxon>Eukaryota</taxon>
        <taxon>Metazoa</taxon>
        <taxon>Ecdysozoa</taxon>
        <taxon>Nematoda</taxon>
        <taxon>Chromadorea</taxon>
        <taxon>Rhabditida</taxon>
        <taxon>Tylenchina</taxon>
        <taxon>Tylenchomorpha</taxon>
        <taxon>Aphelenchoidea</taxon>
        <taxon>Aphelenchoididae</taxon>
        <taxon>Bursaphelenchus</taxon>
    </lineage>
</organism>
<feature type="transmembrane region" description="Helical" evidence="5">
    <location>
        <begin position="390"/>
        <end position="407"/>
    </location>
</feature>
<dbReference type="EMBL" id="CAJFCW020000005">
    <property type="protein sequence ID" value="CAG9116552.1"/>
    <property type="molecule type" value="Genomic_DNA"/>
</dbReference>
<dbReference type="Proteomes" id="UP000783686">
    <property type="component" value="Unassembled WGS sequence"/>
</dbReference>
<dbReference type="Pfam" id="PF00916">
    <property type="entry name" value="Sulfate_transp"/>
    <property type="match status" value="1"/>
</dbReference>
<sequence>MAKFEARYGRVEESKESAAKKAMAKAGESIQPRVLFKFVSSLLPILEWLPNYRWKEDFLSDLIAGVTVGIMVVPQGMAYASLANVPPVVGLYANFIAIVIYMFFGTSKHISVGTFAVASMMVGNAQIVQFEHNNGNLTAWDPQMTKFGVEISPLAFTSTLTLGVGVAQLTMGLFRLAFLTKYISDPLVSGFTTGAAMHVFMSQVPKAMGVKIPATPGIGELVKKVVHCILAIPRINWVTFSIALAGSAFLWLGRDYLNPPFQQRFKLPIPFELILVIVTIMVSQFIGLNENFKVSIVKHVPNGLPPFALPNLSIIPHIIPDIISISIICFMFAFSMAKLFAKKHKYKVDANQELHALGIVHAIASCFPVYPVGASLSRSSLCELAGARTQLNAIFTSTLLFFVIMFIGHLLEPLPMAVLAAIVMVSLKSLFKQFADIPKLWKLSRIDCITWIVACSTTILLDVTLGLAISVAFVIMTLVLREQWPQLDWLASTEEHDVFKPAGKYQGLLSTGETDGVKVLRFGCPLHFANVEKLIDFVNDYFVQVATNPPAAVEVDNKNEKVALQSQRPFNTLILDGGAIAYVDSMGIEALVDCFKDAKKVDVRVFFADFSDLVIDSLTRAGFFQIVPKDHFFPTVRDAVETACTN</sequence>
<gene>
    <name evidence="7" type="ORF">BOKJ2_LOCUS9719</name>
</gene>
<dbReference type="EMBL" id="CAJFDH010000005">
    <property type="protein sequence ID" value="CAD5222588.1"/>
    <property type="molecule type" value="Genomic_DNA"/>
</dbReference>
<keyword evidence="3 5" id="KW-1133">Transmembrane helix</keyword>
<evidence type="ECO:0000259" key="6">
    <source>
        <dbReference type="PROSITE" id="PS50801"/>
    </source>
</evidence>
<dbReference type="Gene3D" id="3.30.750.24">
    <property type="entry name" value="STAS domain"/>
    <property type="match status" value="1"/>
</dbReference>
<feature type="transmembrane region" description="Helical" evidence="5">
    <location>
        <begin position="451"/>
        <end position="480"/>
    </location>
</feature>
<evidence type="ECO:0000256" key="1">
    <source>
        <dbReference type="ARBA" id="ARBA00004141"/>
    </source>
</evidence>
<dbReference type="Pfam" id="PF01740">
    <property type="entry name" value="STAS"/>
    <property type="match status" value="1"/>
</dbReference>
<comment type="subcellular location">
    <subcellularLocation>
        <location evidence="1">Membrane</location>
        <topology evidence="1">Multi-pass membrane protein</topology>
    </subcellularLocation>
</comment>
<dbReference type="InterPro" id="IPR001902">
    <property type="entry name" value="SLC26A/SulP_fam"/>
</dbReference>
<keyword evidence="2 5" id="KW-0812">Transmembrane</keyword>
<feature type="transmembrane region" description="Helical" evidence="5">
    <location>
        <begin position="314"/>
        <end position="334"/>
    </location>
</feature>
<reference evidence="7" key="1">
    <citation type="submission" date="2020-09" db="EMBL/GenBank/DDBJ databases">
        <authorList>
            <person name="Kikuchi T."/>
        </authorList>
    </citation>
    <scope>NUCLEOTIDE SEQUENCE</scope>
    <source>
        <strain evidence="7">SH1</strain>
    </source>
</reference>
<feature type="transmembrane region" description="Helical" evidence="5">
    <location>
        <begin position="235"/>
        <end position="253"/>
    </location>
</feature>
<dbReference type="SUPFAM" id="SSF52091">
    <property type="entry name" value="SpoIIaa-like"/>
    <property type="match status" value="1"/>
</dbReference>
<name>A0A811L4F1_9BILA</name>
<dbReference type="InterPro" id="IPR036513">
    <property type="entry name" value="STAS_dom_sf"/>
</dbReference>
<comment type="caution">
    <text evidence="7">The sequence shown here is derived from an EMBL/GenBank/DDBJ whole genome shotgun (WGS) entry which is preliminary data.</text>
</comment>
<evidence type="ECO:0000256" key="4">
    <source>
        <dbReference type="ARBA" id="ARBA00023136"/>
    </source>
</evidence>
<feature type="transmembrane region" description="Helical" evidence="5">
    <location>
        <begin position="154"/>
        <end position="178"/>
    </location>
</feature>
<evidence type="ECO:0000313" key="8">
    <source>
        <dbReference type="Proteomes" id="UP000614601"/>
    </source>
</evidence>